<dbReference type="Pfam" id="PF09084">
    <property type="entry name" value="NMT1"/>
    <property type="match status" value="1"/>
</dbReference>
<evidence type="ECO:0000256" key="1">
    <source>
        <dbReference type="ARBA" id="ARBA00004418"/>
    </source>
</evidence>
<comment type="caution">
    <text evidence="5">The sequence shown here is derived from an EMBL/GenBank/DDBJ whole genome shotgun (WGS) entry which is preliminary data.</text>
</comment>
<evidence type="ECO:0000256" key="2">
    <source>
        <dbReference type="ARBA" id="ARBA00010742"/>
    </source>
</evidence>
<evidence type="ECO:0000256" key="3">
    <source>
        <dbReference type="ARBA" id="ARBA00022729"/>
    </source>
</evidence>
<organism evidence="5 6">
    <name type="scientific">Paraburkholderia solitsugae</name>
    <dbReference type="NCBI Taxonomy" id="2675748"/>
    <lineage>
        <taxon>Bacteria</taxon>
        <taxon>Pseudomonadati</taxon>
        <taxon>Pseudomonadota</taxon>
        <taxon>Betaproteobacteria</taxon>
        <taxon>Burkholderiales</taxon>
        <taxon>Burkholderiaceae</taxon>
        <taxon>Paraburkholderia</taxon>
    </lineage>
</organism>
<name>A0ABX2BSW9_9BURK</name>
<proteinExistence type="inferred from homology"/>
<dbReference type="PANTHER" id="PTHR30024:SF47">
    <property type="entry name" value="TAURINE-BINDING PERIPLASMIC PROTEIN"/>
    <property type="match status" value="1"/>
</dbReference>
<sequence>MDCNSQTGWHVEENLNVFTVLGFEGAFNLPIWVGQRRQYFRKYGLQVGLEYVKGSVDMIDRMTAGSAHVALTSVDNVLAYRRGQGETADGSAPDLVAFMGGDHGFLSLMAKPEVTSVPQLRGKTLSVDALTTGFAFVLREILVANQIAMTDVKFEAAGGTGNRYRALVAGKHDGTLVRTPFERLAERQGLNVLLRVKSLFPDYLGTVGAVMHSWASRNQDRLIRFILAYREALNWIFDASNKEALVEILRAEFVELTDDDARAVLGDLVDPICGLISDMSISDAGLEQVSRIRDAHAPVSTNRSCQDCIDRQYLRTAQNSTRWAR</sequence>
<evidence type="ECO:0000259" key="4">
    <source>
        <dbReference type="Pfam" id="PF09084"/>
    </source>
</evidence>
<accession>A0ABX2BSW9</accession>
<dbReference type="InterPro" id="IPR015168">
    <property type="entry name" value="SsuA/THI5"/>
</dbReference>
<dbReference type="Gene3D" id="3.40.190.10">
    <property type="entry name" value="Periplasmic binding protein-like II"/>
    <property type="match status" value="2"/>
</dbReference>
<evidence type="ECO:0000313" key="5">
    <source>
        <dbReference type="EMBL" id="NPT43076.1"/>
    </source>
</evidence>
<feature type="domain" description="SsuA/THI5-like" evidence="4">
    <location>
        <begin position="30"/>
        <end position="238"/>
    </location>
</feature>
<comment type="similarity">
    <text evidence="2">Belongs to the bacterial solute-binding protein SsuA/TauA family.</text>
</comment>
<keyword evidence="3" id="KW-0732">Signal</keyword>
<gene>
    <name evidence="5" type="ORF">GNZ12_17490</name>
</gene>
<dbReference type="EMBL" id="WOEY01000066">
    <property type="protein sequence ID" value="NPT43076.1"/>
    <property type="molecule type" value="Genomic_DNA"/>
</dbReference>
<dbReference type="Proteomes" id="UP000652198">
    <property type="component" value="Unassembled WGS sequence"/>
</dbReference>
<dbReference type="PANTHER" id="PTHR30024">
    <property type="entry name" value="ALIPHATIC SULFONATES-BINDING PROTEIN-RELATED"/>
    <property type="match status" value="1"/>
</dbReference>
<dbReference type="SUPFAM" id="SSF53850">
    <property type="entry name" value="Periplasmic binding protein-like II"/>
    <property type="match status" value="1"/>
</dbReference>
<reference evidence="5 6" key="1">
    <citation type="submission" date="2019-11" db="EMBL/GenBank/DDBJ databases">
        <title>Metabolism of dissolved organic matter in forest soils.</title>
        <authorList>
            <person name="Cyle K.T."/>
            <person name="Wilhelm R.C."/>
            <person name="Martinez C.E."/>
        </authorList>
    </citation>
    <scope>NUCLEOTIDE SEQUENCE [LARGE SCALE GENOMIC DNA]</scope>
    <source>
        <strain evidence="5 6">1N</strain>
    </source>
</reference>
<evidence type="ECO:0000313" key="6">
    <source>
        <dbReference type="Proteomes" id="UP000652198"/>
    </source>
</evidence>
<comment type="subcellular location">
    <subcellularLocation>
        <location evidence="1">Periplasm</location>
    </subcellularLocation>
</comment>
<protein>
    <recommendedName>
        <fullName evidence="4">SsuA/THI5-like domain-containing protein</fullName>
    </recommendedName>
</protein>
<keyword evidence="6" id="KW-1185">Reference proteome</keyword>